<dbReference type="SUPFAM" id="SSF55729">
    <property type="entry name" value="Acyl-CoA N-acyltransferases (Nat)"/>
    <property type="match status" value="1"/>
</dbReference>
<dbReference type="PANTHER" id="PTHR43877">
    <property type="entry name" value="AMINOALKYLPHOSPHONATE N-ACETYLTRANSFERASE-RELATED-RELATED"/>
    <property type="match status" value="1"/>
</dbReference>
<name>A0A285CKL7_9RHOB</name>
<dbReference type="Proteomes" id="UP000219467">
    <property type="component" value="Unassembled WGS sequence"/>
</dbReference>
<dbReference type="EMBL" id="OAOQ01000001">
    <property type="protein sequence ID" value="SNX67618.1"/>
    <property type="molecule type" value="Genomic_DNA"/>
</dbReference>
<dbReference type="Gene3D" id="3.40.630.30">
    <property type="match status" value="1"/>
</dbReference>
<keyword evidence="4" id="KW-0689">Ribosomal protein</keyword>
<dbReference type="OrthoDB" id="9805924at2"/>
<dbReference type="InterPro" id="IPR016181">
    <property type="entry name" value="Acyl_CoA_acyltransferase"/>
</dbReference>
<keyword evidence="4" id="KW-0687">Ribonucleoprotein</keyword>
<dbReference type="Pfam" id="PF00583">
    <property type="entry name" value="Acetyltransf_1"/>
    <property type="match status" value="1"/>
</dbReference>
<dbReference type="GO" id="GO:0005840">
    <property type="term" value="C:ribosome"/>
    <property type="evidence" value="ECO:0007669"/>
    <property type="project" value="UniProtKB-KW"/>
</dbReference>
<reference evidence="5" key="1">
    <citation type="submission" date="2017-08" db="EMBL/GenBank/DDBJ databases">
        <authorList>
            <person name="Varghese N."/>
            <person name="Submissions S."/>
        </authorList>
    </citation>
    <scope>NUCLEOTIDE SEQUENCE [LARGE SCALE GENOMIC DNA]</scope>
    <source>
        <strain evidence="5">JA234</strain>
    </source>
</reference>
<evidence type="ECO:0000313" key="4">
    <source>
        <dbReference type="EMBL" id="SNX67618.1"/>
    </source>
</evidence>
<dbReference type="PROSITE" id="PS51186">
    <property type="entry name" value="GNAT"/>
    <property type="match status" value="1"/>
</dbReference>
<dbReference type="CDD" id="cd04301">
    <property type="entry name" value="NAT_SF"/>
    <property type="match status" value="1"/>
</dbReference>
<dbReference type="GO" id="GO:0016747">
    <property type="term" value="F:acyltransferase activity, transferring groups other than amino-acyl groups"/>
    <property type="evidence" value="ECO:0007669"/>
    <property type="project" value="InterPro"/>
</dbReference>
<evidence type="ECO:0000313" key="5">
    <source>
        <dbReference type="Proteomes" id="UP000219467"/>
    </source>
</evidence>
<dbReference type="RefSeq" id="WP_097029042.1">
    <property type="nucleotide sequence ID" value="NZ_OAOQ01000001.1"/>
</dbReference>
<keyword evidence="1" id="KW-0808">Transferase</keyword>
<accession>A0A285CKL7</accession>
<keyword evidence="5" id="KW-1185">Reference proteome</keyword>
<keyword evidence="2" id="KW-0012">Acyltransferase</keyword>
<dbReference type="InterPro" id="IPR050832">
    <property type="entry name" value="Bact_Acetyltransf"/>
</dbReference>
<dbReference type="InterPro" id="IPR000182">
    <property type="entry name" value="GNAT_dom"/>
</dbReference>
<dbReference type="AlphaFoldDB" id="A0A285CKL7"/>
<evidence type="ECO:0000256" key="1">
    <source>
        <dbReference type="ARBA" id="ARBA00022679"/>
    </source>
</evidence>
<evidence type="ECO:0000259" key="3">
    <source>
        <dbReference type="PROSITE" id="PS51186"/>
    </source>
</evidence>
<feature type="domain" description="N-acetyltransferase" evidence="3">
    <location>
        <begin position="5"/>
        <end position="150"/>
    </location>
</feature>
<gene>
    <name evidence="4" type="ORF">SAMN05878503_101255</name>
</gene>
<protein>
    <submittedName>
        <fullName evidence="4">Ribosomal protein S18 acetylase RimI-like enzyme</fullName>
    </submittedName>
</protein>
<sequence>MTDSLSIRPITAPDEAAWRALWLAYLRFYDTDLPESVIANTFARLISGAAAEPRGFLAFRGEKAVGLVHYLFHRHCWRVEDVCYLQDLFTAPEARGHGAGRALIAAVYDAADAAGAPAVYWLTAENNARARALYDRIGRKSPFIRYNRVL</sequence>
<proteinExistence type="predicted"/>
<evidence type="ECO:0000256" key="2">
    <source>
        <dbReference type="ARBA" id="ARBA00023315"/>
    </source>
</evidence>
<organism evidence="4 5">
    <name type="scientific">Cereibacter ovatus</name>
    <dbReference type="NCBI Taxonomy" id="439529"/>
    <lineage>
        <taxon>Bacteria</taxon>
        <taxon>Pseudomonadati</taxon>
        <taxon>Pseudomonadota</taxon>
        <taxon>Alphaproteobacteria</taxon>
        <taxon>Rhodobacterales</taxon>
        <taxon>Paracoccaceae</taxon>
        <taxon>Cereibacter</taxon>
    </lineage>
</organism>